<keyword evidence="1" id="KW-1133">Transmembrane helix</keyword>
<dbReference type="Proteomes" id="UP001054837">
    <property type="component" value="Unassembled WGS sequence"/>
</dbReference>
<comment type="caution">
    <text evidence="2">The sequence shown here is derived from an EMBL/GenBank/DDBJ whole genome shotgun (WGS) entry which is preliminary data.</text>
</comment>
<dbReference type="EMBL" id="BPLQ01006511">
    <property type="protein sequence ID" value="GIY23017.1"/>
    <property type="molecule type" value="Genomic_DNA"/>
</dbReference>
<reference evidence="2 3" key="1">
    <citation type="submission" date="2021-06" db="EMBL/GenBank/DDBJ databases">
        <title>Caerostris darwini draft genome.</title>
        <authorList>
            <person name="Kono N."/>
            <person name="Arakawa K."/>
        </authorList>
    </citation>
    <scope>NUCLEOTIDE SEQUENCE [LARGE SCALE GENOMIC DNA]</scope>
</reference>
<evidence type="ECO:0000313" key="2">
    <source>
        <dbReference type="EMBL" id="GIY23017.1"/>
    </source>
</evidence>
<keyword evidence="3" id="KW-1185">Reference proteome</keyword>
<proteinExistence type="predicted"/>
<evidence type="ECO:0000313" key="3">
    <source>
        <dbReference type="Proteomes" id="UP001054837"/>
    </source>
</evidence>
<gene>
    <name evidence="2" type="ORF">CDAR_299371</name>
</gene>
<feature type="transmembrane region" description="Helical" evidence="1">
    <location>
        <begin position="15"/>
        <end position="34"/>
    </location>
</feature>
<name>A0AAV4RNR0_9ARAC</name>
<dbReference type="AlphaFoldDB" id="A0AAV4RNR0"/>
<protein>
    <submittedName>
        <fullName evidence="2">Uncharacterized protein</fullName>
    </submittedName>
</protein>
<keyword evidence="1" id="KW-0472">Membrane</keyword>
<keyword evidence="1" id="KW-0812">Transmembrane</keyword>
<evidence type="ECO:0000256" key="1">
    <source>
        <dbReference type="SAM" id="Phobius"/>
    </source>
</evidence>
<sequence length="93" mass="10795">MREIWFSSIRHVKRLSLSLSLNFLPLSSVGVLIVKYRQCPIKQKHSELVKSGHYRQSMMNLQQGFCRKVPFSFLLQQLGVQRTAISFDDRPSA</sequence>
<organism evidence="2 3">
    <name type="scientific">Caerostris darwini</name>
    <dbReference type="NCBI Taxonomy" id="1538125"/>
    <lineage>
        <taxon>Eukaryota</taxon>
        <taxon>Metazoa</taxon>
        <taxon>Ecdysozoa</taxon>
        <taxon>Arthropoda</taxon>
        <taxon>Chelicerata</taxon>
        <taxon>Arachnida</taxon>
        <taxon>Araneae</taxon>
        <taxon>Araneomorphae</taxon>
        <taxon>Entelegynae</taxon>
        <taxon>Araneoidea</taxon>
        <taxon>Araneidae</taxon>
        <taxon>Caerostris</taxon>
    </lineage>
</organism>
<accession>A0AAV4RNR0</accession>